<evidence type="ECO:0000313" key="1">
    <source>
        <dbReference type="EMBL" id="CAI9971402.1"/>
    </source>
</evidence>
<name>A0AA86RE95_9EUKA</name>
<dbReference type="Proteomes" id="UP001642409">
    <property type="component" value="Unassembled WGS sequence"/>
</dbReference>
<evidence type="ECO:0000313" key="3">
    <source>
        <dbReference type="Proteomes" id="UP001642409"/>
    </source>
</evidence>
<reference evidence="1" key="1">
    <citation type="submission" date="2023-06" db="EMBL/GenBank/DDBJ databases">
        <authorList>
            <person name="Kurt Z."/>
        </authorList>
    </citation>
    <scope>NUCLEOTIDE SEQUENCE</scope>
</reference>
<organism evidence="1">
    <name type="scientific">Hexamita inflata</name>
    <dbReference type="NCBI Taxonomy" id="28002"/>
    <lineage>
        <taxon>Eukaryota</taxon>
        <taxon>Metamonada</taxon>
        <taxon>Diplomonadida</taxon>
        <taxon>Hexamitidae</taxon>
        <taxon>Hexamitinae</taxon>
        <taxon>Hexamita</taxon>
    </lineage>
</organism>
<sequence>MVKQQTGRKLQHFSNNRTAIQCKQHQIAIYVLEFPNKQREKVNVDRISGSLVNCFNDDDYGTKWNFIQQNYYPLMKPQQPQLKHFQINSMYFTVPRNMQKIRINTLCYTQISQSTFVFTAQNRFNQEKNWTTQLSISMYKPGLTVMDPIWLQFYKMTITEEYVTQLFENEKIINKLLQLQKL</sequence>
<dbReference type="EMBL" id="CAXDID020000034">
    <property type="protein sequence ID" value="CAL5996138.1"/>
    <property type="molecule type" value="Genomic_DNA"/>
</dbReference>
<evidence type="ECO:0000313" key="2">
    <source>
        <dbReference type="EMBL" id="CAL5996138.1"/>
    </source>
</evidence>
<reference evidence="2 3" key="2">
    <citation type="submission" date="2024-07" db="EMBL/GenBank/DDBJ databases">
        <authorList>
            <person name="Akdeniz Z."/>
        </authorList>
    </citation>
    <scope>NUCLEOTIDE SEQUENCE [LARGE SCALE GENOMIC DNA]</scope>
</reference>
<accession>A0AA86RE95</accession>
<comment type="caution">
    <text evidence="1">The sequence shown here is derived from an EMBL/GenBank/DDBJ whole genome shotgun (WGS) entry which is preliminary data.</text>
</comment>
<dbReference type="AlphaFoldDB" id="A0AA86RE95"/>
<gene>
    <name evidence="2" type="ORF">HINF_LOCUS14590</name>
    <name evidence="1" type="ORF">HINF_LOCUS59047</name>
</gene>
<protein>
    <submittedName>
        <fullName evidence="2">Hypothetical_protein</fullName>
    </submittedName>
</protein>
<dbReference type="EMBL" id="CATOUU010001090">
    <property type="protein sequence ID" value="CAI9971402.1"/>
    <property type="molecule type" value="Genomic_DNA"/>
</dbReference>
<keyword evidence="3" id="KW-1185">Reference proteome</keyword>
<proteinExistence type="predicted"/>